<sequence>MIEKMRKYTFVLYHQDYPKFLADLQKLGVVHLVQNTEEKTETLMKNMEQLEEYAEQLRFLKKLGSTSEKTSISYPSQVLLQKIQQAREEKEKLERLAETLRKQIRELAPWGHFDYDLVKKLQQSGIKVAFYTCLKNHFKPQWSEEYAVQIINEVNGILYFVVLYTDEKPDIEAEPFSFHQHTLMELESQLKNIENQIKDIDEYLYNIAPTAIEIFSNKIEDLSKTCEYEEAVLQGIDEAEGKIKILQGFIPQRLEKELVQFLESENVIYFAADATVEDNPPVSLTNNWFARLFEPISKMYMLPYYNEFDLTPFFAPFFMLFFGFCNADIVYGIVFILLSLLIYRKVKNPAIKSIGLLGVIFGTSSMIMGFLMGSALGFDLKNTALDPYILIRDNSQIFNLSLLLGAIQILFGTIINGVKQAKQSGIKYFLAPLGTFLFLLSLTVLGAGLLGVDNSSITPYTKYLLWIGLALMLLFNNPAKNPLVNILSGLWLLYNVVTGFFGDILSYIRLFALGVSSAILGMVINSIGLQFLNIKFVGPIIFFIFMVAGHTLNIALGALSGFVHPLRLTFVEFYKNAGFQGPGIPYQPFGHKKMIKI</sequence>
<gene>
    <name evidence="1" type="ORF">E0946_05295</name>
</gene>
<evidence type="ECO:0000313" key="2">
    <source>
        <dbReference type="Proteomes" id="UP000294588"/>
    </source>
</evidence>
<dbReference type="Proteomes" id="UP000294588">
    <property type="component" value="Unassembled WGS sequence"/>
</dbReference>
<evidence type="ECO:0000313" key="1">
    <source>
        <dbReference type="EMBL" id="TDF72778.1"/>
    </source>
</evidence>
<proteinExistence type="predicted"/>
<protein>
    <submittedName>
        <fullName evidence="1">Uncharacterized protein</fullName>
    </submittedName>
</protein>
<name>A0AC61QIL2_9BACT</name>
<comment type="caution">
    <text evidence="1">The sequence shown here is derived from an EMBL/GenBank/DDBJ whole genome shotgun (WGS) entry which is preliminary data.</text>
</comment>
<reference evidence="1" key="1">
    <citation type="submission" date="2019-03" db="EMBL/GenBank/DDBJ databases">
        <title>Candidatus Syntrophosphaera thermopropionivorans: a novel player in syntrophic propionate oxidation during anaerobic digestion.</title>
        <authorList>
            <person name="Dyksma S."/>
        </authorList>
    </citation>
    <scope>NUCLEOTIDE SEQUENCE</scope>
    <source>
        <strain evidence="1">W5</strain>
    </source>
</reference>
<organism evidence="1 2">
    <name type="scientific">Candidatus Syntrophosphaera thermopropionivorans</name>
    <dbReference type="NCBI Taxonomy" id="2593015"/>
    <lineage>
        <taxon>Bacteria</taxon>
        <taxon>Pseudomonadati</taxon>
        <taxon>Candidatus Cloacimonadota</taxon>
        <taxon>Candidatus Cloacimonadia</taxon>
        <taxon>Candidatus Cloacimonadales</taxon>
        <taxon>Candidatus Cloacimonadaceae</taxon>
        <taxon>Candidatus Syntrophosphaera</taxon>
    </lineage>
</organism>
<dbReference type="EMBL" id="SMOG01000016">
    <property type="protein sequence ID" value="TDF72778.1"/>
    <property type="molecule type" value="Genomic_DNA"/>
</dbReference>
<keyword evidence="2" id="KW-1185">Reference proteome</keyword>
<accession>A0AC61QIL2</accession>